<evidence type="ECO:0000313" key="2">
    <source>
        <dbReference type="EMBL" id="CAJ1389287.1"/>
    </source>
</evidence>
<proteinExistence type="predicted"/>
<keyword evidence="3" id="KW-1185">Reference proteome</keyword>
<dbReference type="SUPFAM" id="SSF88723">
    <property type="entry name" value="PIN domain-like"/>
    <property type="match status" value="1"/>
</dbReference>
<dbReference type="EMBL" id="CAUJNA010001846">
    <property type="protein sequence ID" value="CAJ1389287.1"/>
    <property type="molecule type" value="Genomic_DNA"/>
</dbReference>
<name>A0AA36IL03_9DINO</name>
<protein>
    <submittedName>
        <fullName evidence="2">Uncharacterized protein</fullName>
    </submittedName>
</protein>
<accession>A0AA36IL03</accession>
<evidence type="ECO:0000313" key="3">
    <source>
        <dbReference type="Proteomes" id="UP001178507"/>
    </source>
</evidence>
<keyword evidence="1" id="KW-0175">Coiled coil</keyword>
<comment type="caution">
    <text evidence="2">The sequence shown here is derived from an EMBL/GenBank/DDBJ whole genome shotgun (WGS) entry which is preliminary data.</text>
</comment>
<evidence type="ECO:0000256" key="1">
    <source>
        <dbReference type="SAM" id="Coils"/>
    </source>
</evidence>
<dbReference type="InterPro" id="IPR029060">
    <property type="entry name" value="PIN-like_dom_sf"/>
</dbReference>
<organism evidence="2 3">
    <name type="scientific">Effrenium voratum</name>
    <dbReference type="NCBI Taxonomy" id="2562239"/>
    <lineage>
        <taxon>Eukaryota</taxon>
        <taxon>Sar</taxon>
        <taxon>Alveolata</taxon>
        <taxon>Dinophyceae</taxon>
        <taxon>Suessiales</taxon>
        <taxon>Symbiodiniaceae</taxon>
        <taxon>Effrenium</taxon>
    </lineage>
</organism>
<reference evidence="2" key="1">
    <citation type="submission" date="2023-08" db="EMBL/GenBank/DDBJ databases">
        <authorList>
            <person name="Chen Y."/>
            <person name="Shah S."/>
            <person name="Dougan E. K."/>
            <person name="Thang M."/>
            <person name="Chan C."/>
        </authorList>
    </citation>
    <scope>NUCLEOTIDE SEQUENCE</scope>
</reference>
<sequence length="555" mass="61736">MGVKCGFNGHVSREYEPKPLAEIWAEARQKGLSEVIVVDGTNFLMDLATGPSWQLGWPGLPRLQEMEELLRAILLKIVEACPGAELHFVLDGMPQPCADAKEQEQLRRTCDKLLKQQEAVLTYGKVGYCPRGGGMLCMMEMKRVLLEVVKRIGGGHRILRAHSLQIDADAVTALYAKKQAASFLISNDGDFLVSFEGCVVPSKSFSFTEERQLRAKGLWVPGRLAALGLPHFESLKALACLAGTDFSTATSEEKSIVQLVEEVKLIAPSSRDASETLQWLNWKGQLGLLFERWNAEDCIIQDRDGQTLKRPISPLQTQFPLSISIKVFDWKAVAQHKLADAEVELFLRQYDLPAYGQFDGFDNAWTWKSSLACGLTCVFPPGDLDPVVRTFLAERVQYDLLQSYCSGTLSTLPLNLLHSLRNPQPLFISSEPADCLGQHEQKVSVMFARRVAGLLAGAKSDLPDSWEEEEASGQQFTFAVETISPQAILKCAPFAQKVATMEEQVAEFRKNQQEHKAAATLQEAQDCRQEALLVLEKLGPNLKDRKYEEQGAKHV</sequence>
<dbReference type="AlphaFoldDB" id="A0AA36IL03"/>
<dbReference type="Proteomes" id="UP001178507">
    <property type="component" value="Unassembled WGS sequence"/>
</dbReference>
<feature type="coiled-coil region" evidence="1">
    <location>
        <begin position="498"/>
        <end position="530"/>
    </location>
</feature>
<gene>
    <name evidence="2" type="ORF">EVOR1521_LOCUS14936</name>
</gene>